<protein>
    <submittedName>
        <fullName evidence="1">Aminopeptidase</fullName>
    </submittedName>
</protein>
<accession>A0A934Q089</accession>
<keyword evidence="2" id="KW-1185">Reference proteome</keyword>
<dbReference type="InterPro" id="IPR014553">
    <property type="entry name" value="Aminopept"/>
</dbReference>
<dbReference type="GO" id="GO:0004177">
    <property type="term" value="F:aminopeptidase activity"/>
    <property type="evidence" value="ECO:0007669"/>
    <property type="project" value="UniProtKB-KW"/>
</dbReference>
<organism evidence="1 2">
    <name type="scientific">Ramlibacter algicola</name>
    <dbReference type="NCBI Taxonomy" id="2795217"/>
    <lineage>
        <taxon>Bacteria</taxon>
        <taxon>Pseudomonadati</taxon>
        <taxon>Pseudomonadota</taxon>
        <taxon>Betaproteobacteria</taxon>
        <taxon>Burkholderiales</taxon>
        <taxon>Comamonadaceae</taxon>
        <taxon>Ramlibacter</taxon>
    </lineage>
</organism>
<reference evidence="1" key="1">
    <citation type="submission" date="2020-12" db="EMBL/GenBank/DDBJ databases">
        <title>Ramlibacter sp. nov., isolated from a freshwater alga, Cryptomonas.</title>
        <authorList>
            <person name="Kim H.M."/>
            <person name="Jeon C.O."/>
        </authorList>
    </citation>
    <scope>NUCLEOTIDE SEQUENCE</scope>
    <source>
        <strain evidence="1">CrO1</strain>
    </source>
</reference>
<dbReference type="EMBL" id="JAEDAO010000001">
    <property type="protein sequence ID" value="MBK0391919.1"/>
    <property type="molecule type" value="Genomic_DNA"/>
</dbReference>
<proteinExistence type="predicted"/>
<evidence type="ECO:0000313" key="1">
    <source>
        <dbReference type="EMBL" id="MBK0391919.1"/>
    </source>
</evidence>
<gene>
    <name evidence="1" type="ORF">I8E28_04900</name>
</gene>
<keyword evidence="1" id="KW-0378">Hydrolase</keyword>
<keyword evidence="1" id="KW-0031">Aminopeptidase</keyword>
<sequence length="352" mass="40144">MVLATFALALTGCSNIGYYLQSAGGHLRVMNAARPVREVIADDTSPERLRKQLELSQRIREFASHDLQLPDNPSYRRYADLHRSAVIWNVVAAPPDSLKLKTWCFPITGCITYRGYFDEKEARAEAARLAAEGMESAAYPVPAYSTLGWMNWAGGDPLLNTFIYYPEGELARLVFHELAHQVVYAKDDSMFNESFATAVERLGVRRWLDTQASEKARADYVVYNGRRLQFRALTQATRRDLQSLYETHPDPVAREKRKQEILANFRAGYRQLRDGWNLDPNRLRLTDQWVAEANNASFGAQATYDELVPGFEALFASVGGDWTRFYDEARRLAKLPKAERHLFLKDKENAHA</sequence>
<dbReference type="AlphaFoldDB" id="A0A934Q089"/>
<name>A0A934Q089_9BURK</name>
<comment type="caution">
    <text evidence="1">The sequence shown here is derived from an EMBL/GenBank/DDBJ whole genome shotgun (WGS) entry which is preliminary data.</text>
</comment>
<dbReference type="PIRSF" id="PIRSF029285">
    <property type="entry name" value="Aminopept"/>
    <property type="match status" value="1"/>
</dbReference>
<keyword evidence="1" id="KW-0645">Protease</keyword>
<dbReference type="Pfam" id="PF10023">
    <property type="entry name" value="Aminopep"/>
    <property type="match status" value="1"/>
</dbReference>
<dbReference type="Proteomes" id="UP000617041">
    <property type="component" value="Unassembled WGS sequence"/>
</dbReference>
<evidence type="ECO:0000313" key="2">
    <source>
        <dbReference type="Proteomes" id="UP000617041"/>
    </source>
</evidence>